<dbReference type="GeneID" id="70236789"/>
<evidence type="ECO:0000313" key="1">
    <source>
        <dbReference type="EMBL" id="KAH3664110.1"/>
    </source>
</evidence>
<reference evidence="1" key="1">
    <citation type="journal article" date="2021" name="Open Biol.">
        <title>Shared evolutionary footprints suggest mitochondrial oxidative damage underlies multiple complex I losses in fungi.</title>
        <authorList>
            <person name="Schikora-Tamarit M.A."/>
            <person name="Marcet-Houben M."/>
            <person name="Nosek J."/>
            <person name="Gabaldon T."/>
        </authorList>
    </citation>
    <scope>NUCLEOTIDE SEQUENCE</scope>
    <source>
        <strain evidence="1">CBS6075</strain>
    </source>
</reference>
<protein>
    <submittedName>
        <fullName evidence="1">Uncharacterized protein</fullName>
    </submittedName>
</protein>
<dbReference type="RefSeq" id="XP_046060390.1">
    <property type="nucleotide sequence ID" value="XM_046205944.1"/>
</dbReference>
<dbReference type="Proteomes" id="UP000769157">
    <property type="component" value="Unassembled WGS sequence"/>
</dbReference>
<organism evidence="1 2">
    <name type="scientific">Ogataea philodendri</name>
    <dbReference type="NCBI Taxonomy" id="1378263"/>
    <lineage>
        <taxon>Eukaryota</taxon>
        <taxon>Fungi</taxon>
        <taxon>Dikarya</taxon>
        <taxon>Ascomycota</taxon>
        <taxon>Saccharomycotina</taxon>
        <taxon>Pichiomycetes</taxon>
        <taxon>Pichiales</taxon>
        <taxon>Pichiaceae</taxon>
        <taxon>Ogataea</taxon>
    </lineage>
</organism>
<reference evidence="1" key="2">
    <citation type="submission" date="2021-01" db="EMBL/GenBank/DDBJ databases">
        <authorList>
            <person name="Schikora-Tamarit M.A."/>
        </authorList>
    </citation>
    <scope>NUCLEOTIDE SEQUENCE</scope>
    <source>
        <strain evidence="1">CBS6075</strain>
    </source>
</reference>
<dbReference type="EMBL" id="JAEUBE010000352">
    <property type="protein sequence ID" value="KAH3664110.1"/>
    <property type="molecule type" value="Genomic_DNA"/>
</dbReference>
<accession>A0A9P8P2K3</accession>
<gene>
    <name evidence="1" type="ORF">OGAPHI_004824</name>
</gene>
<evidence type="ECO:0000313" key="2">
    <source>
        <dbReference type="Proteomes" id="UP000769157"/>
    </source>
</evidence>
<comment type="caution">
    <text evidence="1">The sequence shown here is derived from an EMBL/GenBank/DDBJ whole genome shotgun (WGS) entry which is preliminary data.</text>
</comment>
<name>A0A9P8P2K3_9ASCO</name>
<keyword evidence="2" id="KW-1185">Reference proteome</keyword>
<dbReference type="OrthoDB" id="10607135at2759"/>
<sequence length="237" mass="25588">MSVWNRSHIFDSANLKTRSGKGSKSGLSTWAWGLTSGTTQSSQLDVDSSDSDFSALHSNVLSSQHGGVWRGLVSVGFDFHTTIIPAATKSSLRFLSLNYYSISPLVDETKDLTRNVLSLGLLVVHDTSRGGQDNVTELSSWQQVSSPSLDVVDLDVESWLDDTTLVESTVQLDNNLSGSVVVNVFEFSNVAVLLHNGEELDDHLGRRSDQDLSLSGLFGVVDGVEGVSQNRGSSHCE</sequence>
<proteinExistence type="predicted"/>
<dbReference type="AlphaFoldDB" id="A0A9P8P2K3"/>